<dbReference type="SUPFAM" id="SSF55486">
    <property type="entry name" value="Metalloproteases ('zincins'), catalytic domain"/>
    <property type="match status" value="2"/>
</dbReference>
<proteinExistence type="predicted"/>
<sequence>MRSNWSGRIGLIALVIGVSGGSGLAVGCAAERDPINRVQPNALPKSFFLGENLQDYKDDPEFRTKTYNIDSAANTDSYAGTIGGASAVERIRWEVTENMLFARRAYQESPGADDRGLPRKEVSPGQWEFPSGPNGTIVAAYKILSHFDIRRDYNSSTGEQTNVIVENSSDRPWNEREYMRVDWSKNEAESTSGDTSWIFGQDTSVTAVEYSATNPDDVDAPHFETDTGYFDITNKYQLKSEPMAGFGISECVLIGYFNGSTSFDCTPTEVKVRASYVRLTGNEDFEPFEESKAQRDIVGNWGNAGNSMNREYGGPPITAWDPQYGYTDAQTKTFYAIHNVWEKSHQQVACHDNTDDDKDGTADVCDNTVTHYKGSKGSQCDVHIGKCTIPVRDRPVKTNAYWLNIDAPQDLTDAVSSDGKKITTPGAIEENTVTWNQLLKQAVATRREVECRRTGDGDRATCHAQFFDDGTDMVAFGGWGINKVKEQKVDNGKPVVATCHNPVRAYDLELCGKPGETIRLGDIRKNYAIYWPYASRAPYGGVATIGGDPLTGEMLGVTATIMMRSATMAAAQQRDIIQLALGDIAVDDIMQGNQASRYAGLVKNGKIVDGMAKAKTDEEIANLVKNVNFADIQAAVGETPANNALSAADRQLKAAKLRSISSPQTASIVAADQTVANLIGKLDSSEFKSAIANRGLLKLVAQSADKSTDVYNALSTFASMDNTKIQTLLDQYQMYLGSRGICFSDPTQAAGAGTIYQASLAPYYKDLYGDLDKNERGLKIYQDLLRESIKGIAFHEIGHSLGLRHNFSSSWDAMNYAPQYWQLRTNEGQSTAKCTAARNGGEDTCMGPRYLDPYTDDEQGVASEPRPGIEYFANTSTMEYQIERFGETVGAGTYDLHAMETLYGRSLQTFDSDQVKPQDQQFFALKMLSQGISSDLVLDPKKGYGMHYTRTATTAKVFDPARDCRAATDEEKAAAKWRIVHGKVCAPPPKNHLAYEDMISGPISFTIGKQSTSIGVDGVRWSGVDETGGKLIRWPFRYGEDYSRGGYIHAKMFDSGADVYEITMNVQRRFEATYPWAYFRRQNKEFAWWNIPDGIANNTLSRIRAYHWNTATDIGRSDPSGLEDDDQQRPDVMANAEMFNFLQRILLMPEPGTYGPGADTGRRTSTRPGAQTVFDLLTEQEATSKAPIGQLGIVDGRFVQVDFDNSRGGSWDYNSYVRHAGFDEEKVRALIEMVDSRPTLSTVSRDNALDGRDPYISFRTDLPHAVDRFVGAILSEDWETIAPSMNADGVTTSVFSLVDRDPSKLVRPAGNKGIVFPNMGYQNELGTGIYAMLYSRFSTDMTLATKMRIRLEGDAGPMPVAGKRMSFVDPTTGYRYVATRFGTENIPGRGAVELGVASRMLQRANELLGNAYENTGLVNADGELELKLTNGQPTVKANGGADQAQVLRRYIGLLDGMRQVGNIFGGGPLGGGGNE</sequence>
<feature type="compositionally biased region" description="Basic and acidic residues" evidence="1">
    <location>
        <begin position="112"/>
        <end position="122"/>
    </location>
</feature>
<gene>
    <name evidence="3" type="ORF">AKJ09_04708</name>
</gene>
<dbReference type="RefSeq" id="WP_146649083.1">
    <property type="nucleotide sequence ID" value="NZ_CP012333.1"/>
</dbReference>
<evidence type="ECO:0000259" key="2">
    <source>
        <dbReference type="Pfam" id="PF16313"/>
    </source>
</evidence>
<dbReference type="OrthoDB" id="5475888at2"/>
<protein>
    <recommendedName>
        <fullName evidence="2">EcxA zinc-binding domain-containing protein</fullName>
    </recommendedName>
</protein>
<evidence type="ECO:0000313" key="3">
    <source>
        <dbReference type="EMBL" id="AKU98044.1"/>
    </source>
</evidence>
<dbReference type="KEGG" id="llu:AKJ09_04708"/>
<feature type="region of interest" description="Disordered" evidence="1">
    <location>
        <begin position="109"/>
        <end position="129"/>
    </location>
</feature>
<dbReference type="InterPro" id="IPR032534">
    <property type="entry name" value="EcxA_zinc-bd"/>
</dbReference>
<keyword evidence="4" id="KW-1185">Reference proteome</keyword>
<organism evidence="3 4">
    <name type="scientific">Labilithrix luteola</name>
    <dbReference type="NCBI Taxonomy" id="1391654"/>
    <lineage>
        <taxon>Bacteria</taxon>
        <taxon>Pseudomonadati</taxon>
        <taxon>Myxococcota</taxon>
        <taxon>Polyangia</taxon>
        <taxon>Polyangiales</taxon>
        <taxon>Labilitrichaceae</taxon>
        <taxon>Labilithrix</taxon>
    </lineage>
</organism>
<accession>A0A0K1PY19</accession>
<dbReference type="EMBL" id="CP012333">
    <property type="protein sequence ID" value="AKU98044.1"/>
    <property type="molecule type" value="Genomic_DNA"/>
</dbReference>
<reference evidence="3 4" key="1">
    <citation type="submission" date="2015-08" db="EMBL/GenBank/DDBJ databases">
        <authorList>
            <person name="Babu N.S."/>
            <person name="Beckwith C.J."/>
            <person name="Beseler K.G."/>
            <person name="Brison A."/>
            <person name="Carone J.V."/>
            <person name="Caskin T.P."/>
            <person name="Diamond M."/>
            <person name="Durham M.E."/>
            <person name="Foxe J.M."/>
            <person name="Go M."/>
            <person name="Henderson B.A."/>
            <person name="Jones I.B."/>
            <person name="McGettigan J.A."/>
            <person name="Micheletti S.J."/>
            <person name="Nasrallah M.E."/>
            <person name="Ortiz D."/>
            <person name="Piller C.R."/>
            <person name="Privatt S.R."/>
            <person name="Schneider S.L."/>
            <person name="Sharp S."/>
            <person name="Smith T.C."/>
            <person name="Stanton J.D."/>
            <person name="Ullery H.E."/>
            <person name="Wilson R.J."/>
            <person name="Serrano M.G."/>
            <person name="Buck G."/>
            <person name="Lee V."/>
            <person name="Wang Y."/>
            <person name="Carvalho R."/>
            <person name="Voegtly L."/>
            <person name="Shi R."/>
            <person name="Duckworth R."/>
            <person name="Johnson A."/>
            <person name="Loviza R."/>
            <person name="Walstead R."/>
            <person name="Shah Z."/>
            <person name="Kiflezghi M."/>
            <person name="Wade K."/>
            <person name="Ball S.L."/>
            <person name="Bradley K.W."/>
            <person name="Asai D.J."/>
            <person name="Bowman C.A."/>
            <person name="Russell D.A."/>
            <person name="Pope W.H."/>
            <person name="Jacobs-Sera D."/>
            <person name="Hendrix R.W."/>
            <person name="Hatfull G.F."/>
        </authorList>
    </citation>
    <scope>NUCLEOTIDE SEQUENCE [LARGE SCALE GENOMIC DNA]</scope>
    <source>
        <strain evidence="3 4">DSM 27648</strain>
    </source>
</reference>
<dbReference type="GO" id="GO:0008237">
    <property type="term" value="F:metallopeptidase activity"/>
    <property type="evidence" value="ECO:0007669"/>
    <property type="project" value="InterPro"/>
</dbReference>
<evidence type="ECO:0000256" key="1">
    <source>
        <dbReference type="SAM" id="MobiDB-lite"/>
    </source>
</evidence>
<dbReference type="InterPro" id="IPR024079">
    <property type="entry name" value="MetalloPept_cat_dom_sf"/>
</dbReference>
<dbReference type="Proteomes" id="UP000064967">
    <property type="component" value="Chromosome"/>
</dbReference>
<dbReference type="Gene3D" id="3.40.390.10">
    <property type="entry name" value="Collagenase (Catalytic Domain)"/>
    <property type="match status" value="1"/>
</dbReference>
<name>A0A0K1PY19_9BACT</name>
<evidence type="ECO:0000313" key="4">
    <source>
        <dbReference type="Proteomes" id="UP000064967"/>
    </source>
</evidence>
<feature type="domain" description="EcxA zinc-binding" evidence="2">
    <location>
        <begin position="782"/>
        <end position="811"/>
    </location>
</feature>
<dbReference type="PROSITE" id="PS51257">
    <property type="entry name" value="PROKAR_LIPOPROTEIN"/>
    <property type="match status" value="1"/>
</dbReference>
<dbReference type="Pfam" id="PF16313">
    <property type="entry name" value="DUF4953"/>
    <property type="match status" value="1"/>
</dbReference>